<protein>
    <recommendedName>
        <fullName evidence="1">Mos1 transposase HTH domain-containing protein</fullName>
    </recommendedName>
</protein>
<dbReference type="AlphaFoldDB" id="A0A2G5SIB2"/>
<sequence length="89" mass="10641">MDGSAEVIKNDDFCSKTCILYEALEKKLVFEAYRNFCDTVGKDVMEYPDFEFWYYRFYHGDMEFDYDRSVDPAPKNITDLPVELMYKIT</sequence>
<dbReference type="InterPro" id="IPR041426">
    <property type="entry name" value="Mos1_HTH"/>
</dbReference>
<dbReference type="Proteomes" id="UP000230233">
    <property type="component" value="Unassembled WGS sequence"/>
</dbReference>
<gene>
    <name evidence="2" type="ORF">B9Z55_026882</name>
</gene>
<name>A0A2G5SIB2_9PELO</name>
<organism evidence="2 3">
    <name type="scientific">Caenorhabditis nigoni</name>
    <dbReference type="NCBI Taxonomy" id="1611254"/>
    <lineage>
        <taxon>Eukaryota</taxon>
        <taxon>Metazoa</taxon>
        <taxon>Ecdysozoa</taxon>
        <taxon>Nematoda</taxon>
        <taxon>Chromadorea</taxon>
        <taxon>Rhabditida</taxon>
        <taxon>Rhabditina</taxon>
        <taxon>Rhabditomorpha</taxon>
        <taxon>Rhabditoidea</taxon>
        <taxon>Rhabditidae</taxon>
        <taxon>Peloderinae</taxon>
        <taxon>Caenorhabditis</taxon>
    </lineage>
</organism>
<comment type="caution">
    <text evidence="2">The sequence shown here is derived from an EMBL/GenBank/DDBJ whole genome shotgun (WGS) entry which is preliminary data.</text>
</comment>
<proteinExistence type="predicted"/>
<evidence type="ECO:0000259" key="1">
    <source>
        <dbReference type="Pfam" id="PF17906"/>
    </source>
</evidence>
<dbReference type="Pfam" id="PF17906">
    <property type="entry name" value="HTH_48"/>
    <property type="match status" value="1"/>
</dbReference>
<dbReference type="EMBL" id="PDUG01000007">
    <property type="protein sequence ID" value="PIC14643.1"/>
    <property type="molecule type" value="Genomic_DNA"/>
</dbReference>
<keyword evidence="3" id="KW-1185">Reference proteome</keyword>
<dbReference type="OrthoDB" id="5859751at2759"/>
<evidence type="ECO:0000313" key="2">
    <source>
        <dbReference type="EMBL" id="PIC14643.1"/>
    </source>
</evidence>
<accession>A0A2G5SIB2</accession>
<feature type="domain" description="Mos1 transposase HTH" evidence="1">
    <location>
        <begin position="17"/>
        <end position="61"/>
    </location>
</feature>
<reference evidence="3" key="1">
    <citation type="submission" date="2017-10" db="EMBL/GenBank/DDBJ databases">
        <title>Rapid genome shrinkage in a self-fertile nematode reveals novel sperm competition proteins.</title>
        <authorList>
            <person name="Yin D."/>
            <person name="Schwarz E.M."/>
            <person name="Thomas C.G."/>
            <person name="Felde R.L."/>
            <person name="Korf I.F."/>
            <person name="Cutter A.D."/>
            <person name="Schartner C.M."/>
            <person name="Ralston E.J."/>
            <person name="Meyer B.J."/>
            <person name="Haag E.S."/>
        </authorList>
    </citation>
    <scope>NUCLEOTIDE SEQUENCE [LARGE SCALE GENOMIC DNA]</scope>
    <source>
        <strain evidence="3">JU1422</strain>
    </source>
</reference>
<evidence type="ECO:0000313" key="3">
    <source>
        <dbReference type="Proteomes" id="UP000230233"/>
    </source>
</evidence>